<name>A0A7J9MQ68_GOSSC</name>
<dbReference type="SMART" id="SM00220">
    <property type="entry name" value="S_TKc"/>
    <property type="match status" value="1"/>
</dbReference>
<dbReference type="InterPro" id="IPR003591">
    <property type="entry name" value="Leu-rich_rpt_typical-subtyp"/>
</dbReference>
<dbReference type="InterPro" id="IPR013210">
    <property type="entry name" value="LRR_N_plant-typ"/>
</dbReference>
<feature type="signal peptide" evidence="22">
    <location>
        <begin position="1"/>
        <end position="21"/>
    </location>
</feature>
<evidence type="ECO:0000256" key="19">
    <source>
        <dbReference type="PROSITE-ProRule" id="PRU10141"/>
    </source>
</evidence>
<dbReference type="InterPro" id="IPR017441">
    <property type="entry name" value="Protein_kinase_ATP_BS"/>
</dbReference>
<dbReference type="InterPro" id="IPR001611">
    <property type="entry name" value="Leu-rich_rpt"/>
</dbReference>
<keyword evidence="12 19" id="KW-0067">ATP-binding</keyword>
<dbReference type="FunFam" id="3.80.10.10:FF:000021">
    <property type="entry name" value="Putative LRR receptor-like serine/threonine-protein kinase"/>
    <property type="match status" value="1"/>
</dbReference>
<dbReference type="GO" id="GO:0004674">
    <property type="term" value="F:protein serine/threonine kinase activity"/>
    <property type="evidence" value="ECO:0007669"/>
    <property type="project" value="UniProtKB-KW"/>
</dbReference>
<comment type="similarity">
    <text evidence="2">Belongs to the protein kinase superfamily. Ser/Thr protein kinase family.</text>
</comment>
<evidence type="ECO:0000256" key="2">
    <source>
        <dbReference type="ARBA" id="ARBA00008684"/>
    </source>
</evidence>
<keyword evidence="16" id="KW-0325">Glycoprotein</keyword>
<evidence type="ECO:0000256" key="11">
    <source>
        <dbReference type="ARBA" id="ARBA00022777"/>
    </source>
</evidence>
<evidence type="ECO:0000256" key="7">
    <source>
        <dbReference type="ARBA" id="ARBA00022692"/>
    </source>
</evidence>
<dbReference type="InterPro" id="IPR001245">
    <property type="entry name" value="Ser-Thr/Tyr_kinase_cat_dom"/>
</dbReference>
<dbReference type="PROSITE" id="PS00107">
    <property type="entry name" value="PROTEIN_KINASE_ATP"/>
    <property type="match status" value="1"/>
</dbReference>
<dbReference type="InterPro" id="IPR008271">
    <property type="entry name" value="Ser/Thr_kinase_AS"/>
</dbReference>
<dbReference type="AlphaFoldDB" id="A0A7J9MQ68"/>
<dbReference type="Proteomes" id="UP000593576">
    <property type="component" value="Unassembled WGS sequence"/>
</dbReference>
<feature type="compositionally biased region" description="Polar residues" evidence="20">
    <location>
        <begin position="580"/>
        <end position="601"/>
    </location>
</feature>
<keyword evidence="15" id="KW-0675">Receptor</keyword>
<feature type="transmembrane region" description="Helical" evidence="21">
    <location>
        <begin position="230"/>
        <end position="252"/>
    </location>
</feature>
<keyword evidence="7 21" id="KW-0812">Transmembrane</keyword>
<keyword evidence="8 22" id="KW-0732">Signal</keyword>
<dbReference type="InterPro" id="IPR032675">
    <property type="entry name" value="LRR_dom_sf"/>
</dbReference>
<dbReference type="EC" id="2.7.11.1" evidence="3"/>
<keyword evidence="25" id="KW-1185">Reference proteome</keyword>
<dbReference type="GO" id="GO:0048638">
    <property type="term" value="P:regulation of developmental growth"/>
    <property type="evidence" value="ECO:0007669"/>
    <property type="project" value="UniProtKB-ARBA"/>
</dbReference>
<evidence type="ECO:0000256" key="3">
    <source>
        <dbReference type="ARBA" id="ARBA00012513"/>
    </source>
</evidence>
<dbReference type="OrthoDB" id="749055at2759"/>
<evidence type="ECO:0000256" key="21">
    <source>
        <dbReference type="SAM" id="Phobius"/>
    </source>
</evidence>
<proteinExistence type="inferred from homology"/>
<keyword evidence="11" id="KW-0418">Kinase</keyword>
<evidence type="ECO:0000259" key="23">
    <source>
        <dbReference type="PROSITE" id="PS50011"/>
    </source>
</evidence>
<dbReference type="SUPFAM" id="SSF52058">
    <property type="entry name" value="L domain-like"/>
    <property type="match status" value="1"/>
</dbReference>
<dbReference type="Pfam" id="PF08263">
    <property type="entry name" value="LRRNT_2"/>
    <property type="match status" value="1"/>
</dbReference>
<dbReference type="InterPro" id="IPR055414">
    <property type="entry name" value="LRR_R13L4/SHOC2-like"/>
</dbReference>
<dbReference type="Pfam" id="PF07714">
    <property type="entry name" value="PK_Tyr_Ser-Thr"/>
    <property type="match status" value="1"/>
</dbReference>
<comment type="subcellular location">
    <subcellularLocation>
        <location evidence="1">Membrane</location>
        <topology evidence="1">Single-pass type I membrane protein</topology>
    </subcellularLocation>
</comment>
<dbReference type="Gene3D" id="1.10.510.10">
    <property type="entry name" value="Transferase(Phosphotransferase) domain 1"/>
    <property type="match status" value="1"/>
</dbReference>
<gene>
    <name evidence="24" type="ORF">Goshw_015241</name>
</gene>
<feature type="domain" description="Protein kinase" evidence="23">
    <location>
        <begin position="294"/>
        <end position="549"/>
    </location>
</feature>
<evidence type="ECO:0000256" key="10">
    <source>
        <dbReference type="ARBA" id="ARBA00022741"/>
    </source>
</evidence>
<evidence type="ECO:0000256" key="8">
    <source>
        <dbReference type="ARBA" id="ARBA00022729"/>
    </source>
</evidence>
<evidence type="ECO:0000256" key="12">
    <source>
        <dbReference type="ARBA" id="ARBA00022840"/>
    </source>
</evidence>
<evidence type="ECO:0000256" key="16">
    <source>
        <dbReference type="ARBA" id="ARBA00023180"/>
    </source>
</evidence>
<evidence type="ECO:0000256" key="22">
    <source>
        <dbReference type="SAM" id="SignalP"/>
    </source>
</evidence>
<dbReference type="PROSITE" id="PS00108">
    <property type="entry name" value="PROTEIN_KINASE_ST"/>
    <property type="match status" value="1"/>
</dbReference>
<dbReference type="PANTHER" id="PTHR47988">
    <property type="entry name" value="SOMATIC EMBRYOGENESIS RECEPTOR KINASE 1"/>
    <property type="match status" value="1"/>
</dbReference>
<dbReference type="FunFam" id="1.10.510.10:FF:000016">
    <property type="entry name" value="Somatic embryogenesis receptor-like kinase 1"/>
    <property type="match status" value="1"/>
</dbReference>
<accession>A0A7J9MQ68</accession>
<evidence type="ECO:0000256" key="4">
    <source>
        <dbReference type="ARBA" id="ARBA00022527"/>
    </source>
</evidence>
<evidence type="ECO:0000256" key="1">
    <source>
        <dbReference type="ARBA" id="ARBA00004479"/>
    </source>
</evidence>
<comment type="catalytic activity">
    <reaction evidence="17">
        <text>L-threonyl-[protein] + ATP = O-phospho-L-threonyl-[protein] + ADP + H(+)</text>
        <dbReference type="Rhea" id="RHEA:46608"/>
        <dbReference type="Rhea" id="RHEA-COMP:11060"/>
        <dbReference type="Rhea" id="RHEA-COMP:11605"/>
        <dbReference type="ChEBI" id="CHEBI:15378"/>
        <dbReference type="ChEBI" id="CHEBI:30013"/>
        <dbReference type="ChEBI" id="CHEBI:30616"/>
        <dbReference type="ChEBI" id="CHEBI:61977"/>
        <dbReference type="ChEBI" id="CHEBI:456216"/>
        <dbReference type="EC" id="2.7.11.1"/>
    </reaction>
</comment>
<dbReference type="EMBL" id="JABFAF010000012">
    <property type="protein sequence ID" value="MBA0872509.1"/>
    <property type="molecule type" value="Genomic_DNA"/>
</dbReference>
<keyword evidence="5" id="KW-0433">Leucine-rich repeat</keyword>
<dbReference type="GO" id="GO:0016020">
    <property type="term" value="C:membrane"/>
    <property type="evidence" value="ECO:0007669"/>
    <property type="project" value="UniProtKB-SubCell"/>
</dbReference>
<dbReference type="Gene3D" id="3.80.10.10">
    <property type="entry name" value="Ribonuclease Inhibitor"/>
    <property type="match status" value="1"/>
</dbReference>
<feature type="region of interest" description="Disordered" evidence="20">
    <location>
        <begin position="574"/>
        <end position="641"/>
    </location>
</feature>
<dbReference type="Gene3D" id="3.30.200.20">
    <property type="entry name" value="Phosphorylase Kinase, domain 1"/>
    <property type="match status" value="1"/>
</dbReference>
<evidence type="ECO:0000256" key="13">
    <source>
        <dbReference type="ARBA" id="ARBA00022989"/>
    </source>
</evidence>
<keyword evidence="6" id="KW-0808">Transferase</keyword>
<dbReference type="InterPro" id="IPR000719">
    <property type="entry name" value="Prot_kinase_dom"/>
</dbReference>
<evidence type="ECO:0000313" key="25">
    <source>
        <dbReference type="Proteomes" id="UP000593576"/>
    </source>
</evidence>
<comment type="catalytic activity">
    <reaction evidence="18">
        <text>L-seryl-[protein] + ATP = O-phospho-L-seryl-[protein] + ADP + H(+)</text>
        <dbReference type="Rhea" id="RHEA:17989"/>
        <dbReference type="Rhea" id="RHEA-COMP:9863"/>
        <dbReference type="Rhea" id="RHEA-COMP:11604"/>
        <dbReference type="ChEBI" id="CHEBI:15378"/>
        <dbReference type="ChEBI" id="CHEBI:29999"/>
        <dbReference type="ChEBI" id="CHEBI:30616"/>
        <dbReference type="ChEBI" id="CHEBI:83421"/>
        <dbReference type="ChEBI" id="CHEBI:456216"/>
        <dbReference type="EC" id="2.7.11.1"/>
    </reaction>
</comment>
<reference evidence="24 25" key="1">
    <citation type="journal article" date="2019" name="Genome Biol. Evol.">
        <title>Insights into the evolution of the New World diploid cottons (Gossypium, subgenus Houzingenia) based on genome sequencing.</title>
        <authorList>
            <person name="Grover C.E."/>
            <person name="Arick M.A. 2nd"/>
            <person name="Thrash A."/>
            <person name="Conover J.L."/>
            <person name="Sanders W.S."/>
            <person name="Peterson D.G."/>
            <person name="Frelichowski J.E."/>
            <person name="Scheffler J.A."/>
            <person name="Scheffler B.E."/>
            <person name="Wendel J.F."/>
        </authorList>
    </citation>
    <scope>NUCLEOTIDE SEQUENCE [LARGE SCALE GENOMIC DNA]</scope>
    <source>
        <strain evidence="24">1</strain>
        <tissue evidence="24">Leaf</tissue>
    </source>
</reference>
<dbReference type="PROSITE" id="PS50011">
    <property type="entry name" value="PROTEIN_KINASE_DOM"/>
    <property type="match status" value="1"/>
</dbReference>
<keyword evidence="13 21" id="KW-1133">Transmembrane helix</keyword>
<dbReference type="SMART" id="SM00369">
    <property type="entry name" value="LRR_TYP"/>
    <property type="match status" value="3"/>
</dbReference>
<dbReference type="InterPro" id="IPR011009">
    <property type="entry name" value="Kinase-like_dom_sf"/>
</dbReference>
<evidence type="ECO:0000256" key="15">
    <source>
        <dbReference type="ARBA" id="ARBA00023170"/>
    </source>
</evidence>
<evidence type="ECO:0000256" key="9">
    <source>
        <dbReference type="ARBA" id="ARBA00022737"/>
    </source>
</evidence>
<evidence type="ECO:0000256" key="14">
    <source>
        <dbReference type="ARBA" id="ARBA00023136"/>
    </source>
</evidence>
<protein>
    <recommendedName>
        <fullName evidence="3">non-specific serine/threonine protein kinase</fullName>
        <ecNumber evidence="3">2.7.11.1</ecNumber>
    </recommendedName>
</protein>
<organism evidence="24 25">
    <name type="scientific">Gossypium schwendimanii</name>
    <name type="common">Cotton</name>
    <dbReference type="NCBI Taxonomy" id="34291"/>
    <lineage>
        <taxon>Eukaryota</taxon>
        <taxon>Viridiplantae</taxon>
        <taxon>Streptophyta</taxon>
        <taxon>Embryophyta</taxon>
        <taxon>Tracheophyta</taxon>
        <taxon>Spermatophyta</taxon>
        <taxon>Magnoliopsida</taxon>
        <taxon>eudicotyledons</taxon>
        <taxon>Gunneridae</taxon>
        <taxon>Pentapetalae</taxon>
        <taxon>rosids</taxon>
        <taxon>malvids</taxon>
        <taxon>Malvales</taxon>
        <taxon>Malvaceae</taxon>
        <taxon>Malvoideae</taxon>
        <taxon>Gossypium</taxon>
    </lineage>
</organism>
<evidence type="ECO:0000256" key="6">
    <source>
        <dbReference type="ARBA" id="ARBA00022679"/>
    </source>
</evidence>
<dbReference type="GO" id="GO:0005524">
    <property type="term" value="F:ATP binding"/>
    <property type="evidence" value="ECO:0007669"/>
    <property type="project" value="UniProtKB-UniRule"/>
</dbReference>
<dbReference type="SUPFAM" id="SSF56112">
    <property type="entry name" value="Protein kinase-like (PK-like)"/>
    <property type="match status" value="1"/>
</dbReference>
<evidence type="ECO:0000313" key="24">
    <source>
        <dbReference type="EMBL" id="MBA0872509.1"/>
    </source>
</evidence>
<keyword evidence="9" id="KW-0677">Repeat</keyword>
<keyword evidence="10 19" id="KW-0547">Nucleotide-binding</keyword>
<evidence type="ECO:0000256" key="17">
    <source>
        <dbReference type="ARBA" id="ARBA00047899"/>
    </source>
</evidence>
<feature type="binding site" evidence="19">
    <location>
        <position position="322"/>
    </location>
    <ligand>
        <name>ATP</name>
        <dbReference type="ChEBI" id="CHEBI:30616"/>
    </ligand>
</feature>
<dbReference type="PROSITE" id="PS51450">
    <property type="entry name" value="LRR"/>
    <property type="match status" value="1"/>
</dbReference>
<evidence type="ECO:0000256" key="5">
    <source>
        <dbReference type="ARBA" id="ARBA00022614"/>
    </source>
</evidence>
<comment type="caution">
    <text evidence="24">The sequence shown here is derived from an EMBL/GenBank/DDBJ whole genome shotgun (WGS) entry which is preliminary data.</text>
</comment>
<evidence type="ECO:0000256" key="18">
    <source>
        <dbReference type="ARBA" id="ARBA00048679"/>
    </source>
</evidence>
<dbReference type="Pfam" id="PF23598">
    <property type="entry name" value="LRR_14"/>
    <property type="match status" value="1"/>
</dbReference>
<keyword evidence="14 21" id="KW-0472">Membrane</keyword>
<evidence type="ECO:0000256" key="20">
    <source>
        <dbReference type="SAM" id="MobiDB-lite"/>
    </source>
</evidence>
<sequence length="641" mass="70428">MKMSLSLLLFFFLSSATVSFSYEPRNHEVEALISIRRELNDPHGVLNNWDEDSVDPCSWAMITCSSENLVIGLGAPSQSLSGTLSGTIGNLTNLRQVLLQNNNISGKIPPELGTLPKLQTLDLSNNRFSNEIPGSFGQLNSLQYLRLNNNSLSGPFPASLAKIPQLAFLDFSYNNLSGPVPKFPARTFNIVGNPLICGSSSTEVCSGSVNADPLSFSLGSSNAELKSNKLAIALGISLSFATLILLSFALLWHRNKRKRLTILNISDKQEEGLISLGNLRNFTFRELQFATDNFSSKNILGTGGFGNVYKGKLGDDTLVAVKRLKDLTGSFGESQFRTELEMISLAVHRNLLRLIGYCATSNERLLVYPYMSNGSVASRLRGKPALDWNTRKRIAIGAARGLLYLHEQCDPKIIHRDVKAANVLLDDYCEAIVGDFGLAKLLDHADSHVTTAVRGTVGHIAPEYLSTGQSSEKTDVFGFGILLIELITGMRALEFGKTVSQKGAMLEWVKKIQKEKKEEVLVDRVLGNNYDRIEVGEMLQVALLCTQYLPAHRPKMSEVVRMLEGDGLAEKWAASHDHSNSTMNHFPNNFSNKSKAPPTTGSKHDEKSYDDESSNKLGTGMDDDDDEHSLDSYAMELSGPR</sequence>
<feature type="chain" id="PRO_5029888696" description="non-specific serine/threonine protein kinase" evidence="22">
    <location>
        <begin position="22"/>
        <end position="641"/>
    </location>
</feature>
<keyword evidence="4" id="KW-0723">Serine/threonine-protein kinase</keyword>
<dbReference type="FunFam" id="3.30.200.20:FF:000015">
    <property type="entry name" value="Somatic embryogenesis receptor kinase 1"/>
    <property type="match status" value="1"/>
</dbReference>